<dbReference type="PANTHER" id="PTHR33990:SF1">
    <property type="entry name" value="PROTEIN YJDN"/>
    <property type="match status" value="1"/>
</dbReference>
<sequence>MEQQSVTLTPYLSFEGNCEEALNFYSEIFQGKVEVVNRYDNPAMKAPAEYREKVLHAYITFGAVTMYASDVFPGKRAHKSSGDMALSLDFSEVETAKKVFEQLSEEGETGVLFAKQFWGDWHGNLIDRYGIRWMINVTERA</sequence>
<name>A0AAW9SDS1_9BACT</name>
<comment type="caution">
    <text evidence="2">The sequence shown here is derived from an EMBL/GenBank/DDBJ whole genome shotgun (WGS) entry which is preliminary data.</text>
</comment>
<evidence type="ECO:0000313" key="2">
    <source>
        <dbReference type="EMBL" id="MEN7551079.1"/>
    </source>
</evidence>
<dbReference type="EMBL" id="JBDKWZ010000019">
    <property type="protein sequence ID" value="MEN7551079.1"/>
    <property type="molecule type" value="Genomic_DNA"/>
</dbReference>
<protein>
    <submittedName>
        <fullName evidence="2">VOC family protein</fullName>
    </submittedName>
</protein>
<dbReference type="InterPro" id="IPR028973">
    <property type="entry name" value="PhnB-like"/>
</dbReference>
<feature type="domain" description="PhnB-like" evidence="1">
    <location>
        <begin position="8"/>
        <end position="135"/>
    </location>
</feature>
<reference evidence="2 3" key="1">
    <citation type="submission" date="2024-04" db="EMBL/GenBank/DDBJ databases">
        <title>Novel genus in family Flammeovirgaceae.</title>
        <authorList>
            <person name="Nguyen T.H."/>
            <person name="Vuong T.Q."/>
            <person name="Le H."/>
            <person name="Kim S.-G."/>
        </authorList>
    </citation>
    <scope>NUCLEOTIDE SEQUENCE [LARGE SCALE GENOMIC DNA]</scope>
    <source>
        <strain evidence="2 3">JCM 23209</strain>
    </source>
</reference>
<dbReference type="Proteomes" id="UP001403385">
    <property type="component" value="Unassembled WGS sequence"/>
</dbReference>
<organism evidence="2 3">
    <name type="scientific">Rapidithrix thailandica</name>
    <dbReference type="NCBI Taxonomy" id="413964"/>
    <lineage>
        <taxon>Bacteria</taxon>
        <taxon>Pseudomonadati</taxon>
        <taxon>Bacteroidota</taxon>
        <taxon>Cytophagia</taxon>
        <taxon>Cytophagales</taxon>
        <taxon>Flammeovirgaceae</taxon>
        <taxon>Rapidithrix</taxon>
    </lineage>
</organism>
<accession>A0AAW9SDS1</accession>
<proteinExistence type="predicted"/>
<dbReference type="PANTHER" id="PTHR33990">
    <property type="entry name" value="PROTEIN YJDN-RELATED"/>
    <property type="match status" value="1"/>
</dbReference>
<dbReference type="Pfam" id="PF06983">
    <property type="entry name" value="3-dmu-9_3-mt"/>
    <property type="match status" value="1"/>
</dbReference>
<dbReference type="CDD" id="cd06588">
    <property type="entry name" value="PhnB_like"/>
    <property type="match status" value="1"/>
</dbReference>
<gene>
    <name evidence="2" type="ORF">AAG747_24370</name>
</gene>
<dbReference type="InterPro" id="IPR029068">
    <property type="entry name" value="Glyas_Bleomycin-R_OHBP_Dase"/>
</dbReference>
<dbReference type="Gene3D" id="3.10.180.10">
    <property type="entry name" value="2,3-Dihydroxybiphenyl 1,2-Dioxygenase, domain 1"/>
    <property type="match status" value="1"/>
</dbReference>
<keyword evidence="3" id="KW-1185">Reference proteome</keyword>
<dbReference type="SUPFAM" id="SSF54593">
    <property type="entry name" value="Glyoxalase/Bleomycin resistance protein/Dihydroxybiphenyl dioxygenase"/>
    <property type="match status" value="1"/>
</dbReference>
<dbReference type="RefSeq" id="WP_346823861.1">
    <property type="nucleotide sequence ID" value="NZ_JBDKWZ010000019.1"/>
</dbReference>
<dbReference type="AlphaFoldDB" id="A0AAW9SDS1"/>
<evidence type="ECO:0000259" key="1">
    <source>
        <dbReference type="Pfam" id="PF06983"/>
    </source>
</evidence>
<evidence type="ECO:0000313" key="3">
    <source>
        <dbReference type="Proteomes" id="UP001403385"/>
    </source>
</evidence>